<dbReference type="GO" id="GO:0006355">
    <property type="term" value="P:regulation of DNA-templated transcription"/>
    <property type="evidence" value="ECO:0007669"/>
    <property type="project" value="InterPro"/>
</dbReference>
<dbReference type="Proteomes" id="UP000825729">
    <property type="component" value="Unassembled WGS sequence"/>
</dbReference>
<proteinExistence type="predicted"/>
<dbReference type="GO" id="GO:0031213">
    <property type="term" value="C:RSF complex"/>
    <property type="evidence" value="ECO:0007669"/>
    <property type="project" value="InterPro"/>
</dbReference>
<feature type="compositionally biased region" description="Basic and acidic residues" evidence="1">
    <location>
        <begin position="327"/>
        <end position="346"/>
    </location>
</feature>
<name>A0AAV7FFG2_ARIFI</name>
<dbReference type="EMBL" id="JAINDJ010000002">
    <property type="protein sequence ID" value="KAG9459289.1"/>
    <property type="molecule type" value="Genomic_DNA"/>
</dbReference>
<evidence type="ECO:0000313" key="3">
    <source>
        <dbReference type="Proteomes" id="UP000825729"/>
    </source>
</evidence>
<dbReference type="PANTHER" id="PTHR14296:SF12">
    <property type="entry name" value="DDT DOMAIN-CONTAINING PROTEIN DDR4 ISOFORM X1"/>
    <property type="match status" value="1"/>
</dbReference>
<gene>
    <name evidence="2" type="ORF">H6P81_003797</name>
</gene>
<accession>A0AAV7FFG2</accession>
<organism evidence="2 3">
    <name type="scientific">Aristolochia fimbriata</name>
    <name type="common">White veined hardy Dutchman's pipe vine</name>
    <dbReference type="NCBI Taxonomy" id="158543"/>
    <lineage>
        <taxon>Eukaryota</taxon>
        <taxon>Viridiplantae</taxon>
        <taxon>Streptophyta</taxon>
        <taxon>Embryophyta</taxon>
        <taxon>Tracheophyta</taxon>
        <taxon>Spermatophyta</taxon>
        <taxon>Magnoliopsida</taxon>
        <taxon>Magnoliidae</taxon>
        <taxon>Piperales</taxon>
        <taxon>Aristolochiaceae</taxon>
        <taxon>Aristolochia</taxon>
    </lineage>
</organism>
<sequence length="456" mass="51899">MAGSTPSSAEYHCARLCLRRRWELASVLNFLHVFEPVVQSGLALTAEEIEMALISPDNNLPKLHIALLKGIPPASKNIRNPDAWVTVLYRRLAPWWPWVAEGDIPFTLAKGQEIANYTELDFTSRLLILKALCEVRALQTDILSYIDYALKDGKELSNFRKNLIAGDQDGTIYWYDGNSVIGHRLYKEIIKVEFKQNIKEKGQIALPMMSSEWETLATNLEEFRKISEKLASAETLVEAKVREFVANHIVPVLEKLEKKKERAIKRLQRQEVLLNAYHTSFRNGRPLRSCKPISYTCDEYDRCINEAIKESKKVVLSQGKSSSLTERGSEYDDVHKNKDENDDRMRNSTKGIPRRDKRRNTWVKKEGSGLRKSTRIAAGQCLQKRVASVVELKDRDSAEVIRLQRLPERQWCSSECVLTSEVGDSPKKIDGLPHGSLHSMVVLDSEDEASYTEPGS</sequence>
<dbReference type="AlphaFoldDB" id="A0AAV7FFG2"/>
<comment type="caution">
    <text evidence="2">The sequence shown here is derived from an EMBL/GenBank/DDBJ whole genome shotgun (WGS) entry which is preliminary data.</text>
</comment>
<reference evidence="2 3" key="1">
    <citation type="submission" date="2021-07" db="EMBL/GenBank/DDBJ databases">
        <title>The Aristolochia fimbriata genome: insights into angiosperm evolution, floral development and chemical biosynthesis.</title>
        <authorList>
            <person name="Jiao Y."/>
        </authorList>
    </citation>
    <scope>NUCLEOTIDE SEQUENCE [LARGE SCALE GENOMIC DNA]</scope>
    <source>
        <strain evidence="2">IBCAS-2021</strain>
        <tissue evidence="2">Leaf</tissue>
    </source>
</reference>
<evidence type="ECO:0008006" key="4">
    <source>
        <dbReference type="Google" id="ProtNLM"/>
    </source>
</evidence>
<evidence type="ECO:0000313" key="2">
    <source>
        <dbReference type="EMBL" id="KAG9459289.1"/>
    </source>
</evidence>
<evidence type="ECO:0000256" key="1">
    <source>
        <dbReference type="SAM" id="MobiDB-lite"/>
    </source>
</evidence>
<protein>
    <recommendedName>
        <fullName evidence="4">DDT domain-containing protein DDR4</fullName>
    </recommendedName>
</protein>
<keyword evidence="3" id="KW-1185">Reference proteome</keyword>
<dbReference type="InterPro" id="IPR028938">
    <property type="entry name" value="Rsf1-like"/>
</dbReference>
<dbReference type="PANTHER" id="PTHR14296">
    <property type="entry name" value="REMODELING AND SPACING FACTOR 1"/>
    <property type="match status" value="1"/>
</dbReference>
<feature type="region of interest" description="Disordered" evidence="1">
    <location>
        <begin position="319"/>
        <end position="368"/>
    </location>
</feature>